<name>A0AAQ4FM04_AMBAM</name>
<feature type="non-terminal residue" evidence="3">
    <location>
        <position position="1"/>
    </location>
</feature>
<reference evidence="3 4" key="1">
    <citation type="journal article" date="2023" name="Arcadia Sci">
        <title>De novo assembly of a long-read Amblyomma americanum tick genome.</title>
        <authorList>
            <person name="Chou S."/>
            <person name="Poskanzer K.E."/>
            <person name="Rollins M."/>
            <person name="Thuy-Boun P.S."/>
        </authorList>
    </citation>
    <scope>NUCLEOTIDE SEQUENCE [LARGE SCALE GENOMIC DNA]</scope>
    <source>
        <strain evidence="3">F_SG_1</strain>
        <tissue evidence="3">Salivary glands</tissue>
    </source>
</reference>
<feature type="coiled-coil region" evidence="1">
    <location>
        <begin position="180"/>
        <end position="232"/>
    </location>
</feature>
<dbReference type="EMBL" id="JARKHS020001121">
    <property type="protein sequence ID" value="KAK8788136.1"/>
    <property type="molecule type" value="Genomic_DNA"/>
</dbReference>
<protein>
    <submittedName>
        <fullName evidence="3">Uncharacterized protein</fullName>
    </submittedName>
</protein>
<evidence type="ECO:0000313" key="4">
    <source>
        <dbReference type="Proteomes" id="UP001321473"/>
    </source>
</evidence>
<dbReference type="Proteomes" id="UP001321473">
    <property type="component" value="Unassembled WGS sequence"/>
</dbReference>
<sequence length="244" mass="27205">SGTEEQYNELDQLLQEVSDMAHEFGYAPRTVPRKGSAAAPCKRVLAAPFSAAAEMRSAHNLRDEALLSMGTEGGQADDGVMSDCGGSAASRMLMSLCNLEEEAPLSPQSPRSVRTEHVPADSASDDAAAMARQPEPQPRQGRKKKRAQNMPKGIQGLQGMGLELLARREEYEFLLKKEKLALAKRQLELDERKLALEERKVSIDEERHVLQMNSCKDRYDQLLERMQRIEDLLPEERAGSDNKK</sequence>
<evidence type="ECO:0000256" key="2">
    <source>
        <dbReference type="SAM" id="MobiDB-lite"/>
    </source>
</evidence>
<gene>
    <name evidence="3" type="ORF">V5799_022086</name>
</gene>
<feature type="compositionally biased region" description="Low complexity" evidence="2">
    <location>
        <begin position="120"/>
        <end position="131"/>
    </location>
</feature>
<accession>A0AAQ4FM04</accession>
<keyword evidence="1" id="KW-0175">Coiled coil</keyword>
<evidence type="ECO:0000256" key="1">
    <source>
        <dbReference type="SAM" id="Coils"/>
    </source>
</evidence>
<comment type="caution">
    <text evidence="3">The sequence shown here is derived from an EMBL/GenBank/DDBJ whole genome shotgun (WGS) entry which is preliminary data.</text>
</comment>
<feature type="region of interest" description="Disordered" evidence="2">
    <location>
        <begin position="102"/>
        <end position="155"/>
    </location>
</feature>
<proteinExistence type="predicted"/>
<organism evidence="3 4">
    <name type="scientific">Amblyomma americanum</name>
    <name type="common">Lone star tick</name>
    <dbReference type="NCBI Taxonomy" id="6943"/>
    <lineage>
        <taxon>Eukaryota</taxon>
        <taxon>Metazoa</taxon>
        <taxon>Ecdysozoa</taxon>
        <taxon>Arthropoda</taxon>
        <taxon>Chelicerata</taxon>
        <taxon>Arachnida</taxon>
        <taxon>Acari</taxon>
        <taxon>Parasitiformes</taxon>
        <taxon>Ixodida</taxon>
        <taxon>Ixodoidea</taxon>
        <taxon>Ixodidae</taxon>
        <taxon>Amblyomminae</taxon>
        <taxon>Amblyomma</taxon>
    </lineage>
</organism>
<dbReference type="AlphaFoldDB" id="A0AAQ4FM04"/>
<evidence type="ECO:0000313" key="3">
    <source>
        <dbReference type="EMBL" id="KAK8788136.1"/>
    </source>
</evidence>
<keyword evidence="4" id="KW-1185">Reference proteome</keyword>